<dbReference type="VEuPathDB" id="FungiDB:SDRG_03875"/>
<feature type="transmembrane region" description="Helical" evidence="1">
    <location>
        <begin position="307"/>
        <end position="331"/>
    </location>
</feature>
<dbReference type="GeneID" id="19944602"/>
<reference evidence="2 3" key="1">
    <citation type="submission" date="2012-04" db="EMBL/GenBank/DDBJ databases">
        <title>The Genome Sequence of Saprolegnia declina VS20.</title>
        <authorList>
            <consortium name="The Broad Institute Genome Sequencing Platform"/>
            <person name="Russ C."/>
            <person name="Nusbaum C."/>
            <person name="Tyler B."/>
            <person name="van West P."/>
            <person name="Dieguez-Uribeondo J."/>
            <person name="de Bruijn I."/>
            <person name="Tripathy S."/>
            <person name="Jiang R."/>
            <person name="Young S.K."/>
            <person name="Zeng Q."/>
            <person name="Gargeya S."/>
            <person name="Fitzgerald M."/>
            <person name="Haas B."/>
            <person name="Abouelleil A."/>
            <person name="Alvarado L."/>
            <person name="Arachchi H.M."/>
            <person name="Berlin A."/>
            <person name="Chapman S.B."/>
            <person name="Goldberg J."/>
            <person name="Griggs A."/>
            <person name="Gujja S."/>
            <person name="Hansen M."/>
            <person name="Howarth C."/>
            <person name="Imamovic A."/>
            <person name="Larimer J."/>
            <person name="McCowen C."/>
            <person name="Montmayeur A."/>
            <person name="Murphy C."/>
            <person name="Neiman D."/>
            <person name="Pearson M."/>
            <person name="Priest M."/>
            <person name="Roberts A."/>
            <person name="Saif S."/>
            <person name="Shea T."/>
            <person name="Sisk P."/>
            <person name="Sykes S."/>
            <person name="Wortman J."/>
            <person name="Nusbaum C."/>
            <person name="Birren B."/>
        </authorList>
    </citation>
    <scope>NUCLEOTIDE SEQUENCE [LARGE SCALE GENOMIC DNA]</scope>
    <source>
        <strain evidence="2 3">VS20</strain>
    </source>
</reference>
<keyword evidence="3" id="KW-1185">Reference proteome</keyword>
<proteinExistence type="predicted"/>
<evidence type="ECO:0000256" key="1">
    <source>
        <dbReference type="SAM" id="Phobius"/>
    </source>
</evidence>
<accession>T0S7Z3</accession>
<name>T0S7Z3_SAPDV</name>
<dbReference type="RefSeq" id="XP_008607741.1">
    <property type="nucleotide sequence ID" value="XM_008609519.1"/>
</dbReference>
<evidence type="ECO:0000313" key="3">
    <source>
        <dbReference type="Proteomes" id="UP000030762"/>
    </source>
</evidence>
<protein>
    <submittedName>
        <fullName evidence="2">Uncharacterized protein</fullName>
    </submittedName>
</protein>
<organism evidence="2 3">
    <name type="scientific">Saprolegnia diclina (strain VS20)</name>
    <dbReference type="NCBI Taxonomy" id="1156394"/>
    <lineage>
        <taxon>Eukaryota</taxon>
        <taxon>Sar</taxon>
        <taxon>Stramenopiles</taxon>
        <taxon>Oomycota</taxon>
        <taxon>Saprolegniomycetes</taxon>
        <taxon>Saprolegniales</taxon>
        <taxon>Saprolegniaceae</taxon>
        <taxon>Saprolegnia</taxon>
    </lineage>
</organism>
<dbReference type="InParanoid" id="T0S7Z3"/>
<evidence type="ECO:0000313" key="2">
    <source>
        <dbReference type="EMBL" id="EQC38917.1"/>
    </source>
</evidence>
<feature type="transmembrane region" description="Helical" evidence="1">
    <location>
        <begin position="397"/>
        <end position="417"/>
    </location>
</feature>
<dbReference type="OrthoDB" id="72674at2759"/>
<gene>
    <name evidence="2" type="ORF">SDRG_03875</name>
</gene>
<keyword evidence="1" id="KW-1133">Transmembrane helix</keyword>
<sequence length="558" mass="63301">MPTTRVHVVPGLSTTSSRHRVKRNVLGFVVSMTMLVNIFSMPMKAYFSELPPWATLSTPPTYANDSDFSRYTLANMQAAYNEATLPPDVYYDDMRRSVQVMRQVVIMDTVVSDDDCLARFLVGKPIALYYGVNIRNVLCAFAAANHSQDTTMASWDRHGACMHFTYMSFLIGHNCVWLRAGNEIDGSNALRTYTIVAAHAVYEFKAWYWFKFVYRVCLSCFVLYLMWTKYYVHCLALEDTLKRYGHRDNIDKPGRWRCEVVYGDPTAIILMHPSVTAFFFLDCWFSVETLSVAIPRASQSADIGIMLLGFMYLSRTVWYAYAAMCVTAAILKRRRNEHAFAEVDPTIVAVAATLYGPAITWAMGNYYGLLAAYIYLFQCTLPAAAKGYYIEGGLCSVLYTISIACIPILYGYVSAAWCRGGARVQTLSSLTSVYASFRYNSVKTRALFALLRWMYPDTNARVPEIGGSVYTLFRRNARYKRSPTIGFRSVDVFVYCYKDNVLVERLRLSLLESLDRNLTTPSLAVLDATTPSDFNLNVLETTQPPRLARARRPTTWCL</sequence>
<feature type="transmembrane region" description="Helical" evidence="1">
    <location>
        <begin position="25"/>
        <end position="47"/>
    </location>
</feature>
<dbReference type="Proteomes" id="UP000030762">
    <property type="component" value="Unassembled WGS sequence"/>
</dbReference>
<dbReference type="EMBL" id="JH767140">
    <property type="protein sequence ID" value="EQC38917.1"/>
    <property type="molecule type" value="Genomic_DNA"/>
</dbReference>
<dbReference type="AlphaFoldDB" id="T0S7Z3"/>
<keyword evidence="1" id="KW-0812">Transmembrane</keyword>
<keyword evidence="1" id="KW-0472">Membrane</keyword>